<accession>A0A6G3U2I4</accession>
<gene>
    <name evidence="1" type="ORF">G3I38_13765</name>
</gene>
<organism evidence="1">
    <name type="scientific">Streptomyces sp. SID7958</name>
    <dbReference type="NCBI Taxonomy" id="2706093"/>
    <lineage>
        <taxon>Bacteria</taxon>
        <taxon>Bacillati</taxon>
        <taxon>Actinomycetota</taxon>
        <taxon>Actinomycetes</taxon>
        <taxon>Kitasatosporales</taxon>
        <taxon>Streptomycetaceae</taxon>
        <taxon>Streptomyces</taxon>
    </lineage>
</organism>
<comment type="caution">
    <text evidence="1">The sequence shown here is derived from an EMBL/GenBank/DDBJ whole genome shotgun (WGS) entry which is preliminary data.</text>
</comment>
<protein>
    <submittedName>
        <fullName evidence="1">Hydrolase</fullName>
    </submittedName>
</protein>
<keyword evidence="1" id="KW-0378">Hydrolase</keyword>
<feature type="non-terminal residue" evidence="1">
    <location>
        <position position="34"/>
    </location>
</feature>
<sequence>MRCPYSLIMAAPTAYSLIATDLDGTLLRGDDTLS</sequence>
<proteinExistence type="predicted"/>
<evidence type="ECO:0000313" key="1">
    <source>
        <dbReference type="EMBL" id="NEC80270.1"/>
    </source>
</evidence>
<dbReference type="EMBL" id="JAAGMU010000712">
    <property type="protein sequence ID" value="NEC80270.1"/>
    <property type="molecule type" value="Genomic_DNA"/>
</dbReference>
<name>A0A6G3U2I4_9ACTN</name>
<dbReference type="AlphaFoldDB" id="A0A6G3U2I4"/>
<dbReference type="GO" id="GO:0016787">
    <property type="term" value="F:hydrolase activity"/>
    <property type="evidence" value="ECO:0007669"/>
    <property type="project" value="UniProtKB-KW"/>
</dbReference>
<reference evidence="1" key="1">
    <citation type="submission" date="2020-01" db="EMBL/GenBank/DDBJ databases">
        <title>Insect and environment-associated Actinomycetes.</title>
        <authorList>
            <person name="Currrie C."/>
            <person name="Chevrette M."/>
            <person name="Carlson C."/>
            <person name="Stubbendieck R."/>
            <person name="Wendt-Pienkowski E."/>
        </authorList>
    </citation>
    <scope>NUCLEOTIDE SEQUENCE</scope>
    <source>
        <strain evidence="1">SID7958</strain>
    </source>
</reference>